<protein>
    <submittedName>
        <fullName evidence="4">Alpha/beta fold hydrolase</fullName>
    </submittedName>
</protein>
<dbReference type="RefSeq" id="WP_194452822.1">
    <property type="nucleotide sequence ID" value="NZ_CP063849.1"/>
</dbReference>
<dbReference type="PANTHER" id="PTHR22946">
    <property type="entry name" value="DIENELACTONE HYDROLASE DOMAIN-CONTAINING PROTEIN-RELATED"/>
    <property type="match status" value="1"/>
</dbReference>
<dbReference type="AlphaFoldDB" id="A0A7S7NWN4"/>
<dbReference type="Gene3D" id="1.20.1440.110">
    <property type="entry name" value="acylaminoacyl peptidase"/>
    <property type="match status" value="1"/>
</dbReference>
<dbReference type="SUPFAM" id="SSF53474">
    <property type="entry name" value="alpha/beta-Hydrolases"/>
    <property type="match status" value="1"/>
</dbReference>
<comment type="similarity">
    <text evidence="1">Belongs to the AB hydrolase superfamily. FUS2 hydrolase family.</text>
</comment>
<evidence type="ECO:0000259" key="3">
    <source>
        <dbReference type="Pfam" id="PF12697"/>
    </source>
</evidence>
<evidence type="ECO:0000256" key="2">
    <source>
        <dbReference type="SAM" id="MobiDB-lite"/>
    </source>
</evidence>
<dbReference type="InterPro" id="IPR029058">
    <property type="entry name" value="AB_hydrolase_fold"/>
</dbReference>
<organism evidence="4 5">
    <name type="scientific">Paludibaculum fermentans</name>
    <dbReference type="NCBI Taxonomy" id="1473598"/>
    <lineage>
        <taxon>Bacteria</taxon>
        <taxon>Pseudomonadati</taxon>
        <taxon>Acidobacteriota</taxon>
        <taxon>Terriglobia</taxon>
        <taxon>Bryobacterales</taxon>
        <taxon>Bryobacteraceae</taxon>
        <taxon>Paludibaculum</taxon>
    </lineage>
</organism>
<evidence type="ECO:0000256" key="1">
    <source>
        <dbReference type="ARBA" id="ARBA00038115"/>
    </source>
</evidence>
<keyword evidence="5" id="KW-1185">Reference proteome</keyword>
<feature type="domain" description="AB hydrolase-1" evidence="3">
    <location>
        <begin position="169"/>
        <end position="347"/>
    </location>
</feature>
<reference evidence="4 5" key="1">
    <citation type="submission" date="2020-10" db="EMBL/GenBank/DDBJ databases">
        <title>Complete genome sequence of Paludibaculum fermentans P105T, a facultatively anaerobic acidobacterium capable of dissimilatory Fe(III) reduction.</title>
        <authorList>
            <person name="Dedysh S.N."/>
            <person name="Beletsky A.V."/>
            <person name="Kulichevskaya I.S."/>
            <person name="Mardanov A.V."/>
            <person name="Ravin N.V."/>
        </authorList>
    </citation>
    <scope>NUCLEOTIDE SEQUENCE [LARGE SCALE GENOMIC DNA]</scope>
    <source>
        <strain evidence="4 5">P105</strain>
    </source>
</reference>
<proteinExistence type="inferred from homology"/>
<dbReference type="Proteomes" id="UP000593892">
    <property type="component" value="Chromosome"/>
</dbReference>
<sequence>MELSKNPVWEAFAWRVLPHALHGGSDFGECLATLERIGEGSADDWHREWTATADRVAAIAQVSDQRGHFISAREAYFRASNYYHASYFPLFGAPVDPRLTRAFTAEVAAFQRAAALSQPAIEPIEIPFEGRTLPGYFVRASSDPGSRPTIVQVNGYDSNIQEMYFAHGPAAVSRGYNCLLFDGPGQGRNLIRDGLVLRPDWENVVRAVIDYAVTRPEVDPWRIVLAGWGLGGFLAPRAAAFEKRIAALIADPGQWDQSDTVKAIPVPPELLRQKDSVPPPQFEQFEQWLRSPAADPMFRWRTLQRGMWTHGVNSLFELVKQIVRFEISPVAEHISCPTLLTAVDGDTLSRGAQKLFDALRCPKLLLRFTATEGSGGHCEPLARSLYEQRVFDWLDETLKSGGCLPLHLHLGRDAAAAAKPPQTGVNGSTEVSPPPAHAPSSATDTRPTIRFEDEGVFKRSDLGLPPRWGGGDRSS</sequence>
<keyword evidence="4" id="KW-0378">Hydrolase</keyword>
<feature type="compositionally biased region" description="Basic and acidic residues" evidence="2">
    <location>
        <begin position="447"/>
        <end position="461"/>
    </location>
</feature>
<dbReference type="InterPro" id="IPR000073">
    <property type="entry name" value="AB_hydrolase_1"/>
</dbReference>
<dbReference type="GO" id="GO:0016787">
    <property type="term" value="F:hydrolase activity"/>
    <property type="evidence" value="ECO:0007669"/>
    <property type="project" value="UniProtKB-KW"/>
</dbReference>
<feature type="region of interest" description="Disordered" evidence="2">
    <location>
        <begin position="415"/>
        <end position="475"/>
    </location>
</feature>
<dbReference type="InterPro" id="IPR050261">
    <property type="entry name" value="FrsA_esterase"/>
</dbReference>
<evidence type="ECO:0000313" key="5">
    <source>
        <dbReference type="Proteomes" id="UP000593892"/>
    </source>
</evidence>
<dbReference type="KEGG" id="pfer:IRI77_14830"/>
<dbReference type="PANTHER" id="PTHR22946:SF12">
    <property type="entry name" value="CONIDIAL PIGMENT BIOSYNTHESIS PROTEIN AYG1 (AFU_ORTHOLOGUE AFUA_2G17550)"/>
    <property type="match status" value="1"/>
</dbReference>
<name>A0A7S7NWN4_PALFE</name>
<accession>A0A7S7NWN4</accession>
<evidence type="ECO:0000313" key="4">
    <source>
        <dbReference type="EMBL" id="QOY91168.1"/>
    </source>
</evidence>
<dbReference type="EMBL" id="CP063849">
    <property type="protein sequence ID" value="QOY91168.1"/>
    <property type="molecule type" value="Genomic_DNA"/>
</dbReference>
<dbReference type="Gene3D" id="3.40.50.1820">
    <property type="entry name" value="alpha/beta hydrolase"/>
    <property type="match status" value="1"/>
</dbReference>
<gene>
    <name evidence="4" type="ORF">IRI77_14830</name>
</gene>
<dbReference type="Pfam" id="PF12697">
    <property type="entry name" value="Abhydrolase_6"/>
    <property type="match status" value="1"/>
</dbReference>